<feature type="region of interest" description="Disordered" evidence="2">
    <location>
        <begin position="58"/>
        <end position="92"/>
    </location>
</feature>
<feature type="coiled-coil region" evidence="1">
    <location>
        <begin position="259"/>
        <end position="313"/>
    </location>
</feature>
<keyword evidence="1" id="KW-0175">Coiled coil</keyword>
<dbReference type="AlphaFoldDB" id="A0A8H3HEZ1"/>
<evidence type="ECO:0000313" key="3">
    <source>
        <dbReference type="EMBL" id="CAE6502733.1"/>
    </source>
</evidence>
<evidence type="ECO:0000313" key="4">
    <source>
        <dbReference type="Proteomes" id="UP000663853"/>
    </source>
</evidence>
<evidence type="ECO:0000256" key="1">
    <source>
        <dbReference type="SAM" id="Coils"/>
    </source>
</evidence>
<gene>
    <name evidence="3" type="ORF">RDB_LOCUS114875</name>
</gene>
<feature type="region of interest" description="Disordered" evidence="2">
    <location>
        <begin position="580"/>
        <end position="624"/>
    </location>
</feature>
<feature type="compositionally biased region" description="Pro residues" evidence="2">
    <location>
        <begin position="187"/>
        <end position="197"/>
    </location>
</feature>
<protein>
    <submittedName>
        <fullName evidence="3">Uncharacterized protein</fullName>
    </submittedName>
</protein>
<feature type="compositionally biased region" description="Pro residues" evidence="2">
    <location>
        <begin position="210"/>
        <end position="228"/>
    </location>
</feature>
<name>A0A8H3HEZ1_9AGAM</name>
<feature type="region of interest" description="Disordered" evidence="2">
    <location>
        <begin position="108"/>
        <end position="247"/>
    </location>
</feature>
<feature type="compositionally biased region" description="Basic and acidic residues" evidence="2">
    <location>
        <begin position="418"/>
        <end position="437"/>
    </location>
</feature>
<feature type="region of interest" description="Disordered" evidence="2">
    <location>
        <begin position="677"/>
        <end position="759"/>
    </location>
</feature>
<evidence type="ECO:0000256" key="2">
    <source>
        <dbReference type="SAM" id="MobiDB-lite"/>
    </source>
</evidence>
<feature type="compositionally biased region" description="Acidic residues" evidence="2">
    <location>
        <begin position="507"/>
        <end position="518"/>
    </location>
</feature>
<feature type="compositionally biased region" description="Polar residues" evidence="2">
    <location>
        <begin position="684"/>
        <end position="710"/>
    </location>
</feature>
<dbReference type="Proteomes" id="UP000663853">
    <property type="component" value="Unassembled WGS sequence"/>
</dbReference>
<feature type="compositionally biased region" description="Basic and acidic residues" evidence="2">
    <location>
        <begin position="495"/>
        <end position="506"/>
    </location>
</feature>
<feature type="compositionally biased region" description="Polar residues" evidence="2">
    <location>
        <begin position="595"/>
        <end position="604"/>
    </location>
</feature>
<feature type="compositionally biased region" description="Acidic residues" evidence="2">
    <location>
        <begin position="468"/>
        <end position="486"/>
    </location>
</feature>
<organism evidence="3 4">
    <name type="scientific">Rhizoctonia solani</name>
    <dbReference type="NCBI Taxonomy" id="456999"/>
    <lineage>
        <taxon>Eukaryota</taxon>
        <taxon>Fungi</taxon>
        <taxon>Dikarya</taxon>
        <taxon>Basidiomycota</taxon>
        <taxon>Agaricomycotina</taxon>
        <taxon>Agaricomycetes</taxon>
        <taxon>Cantharellales</taxon>
        <taxon>Ceratobasidiaceae</taxon>
        <taxon>Rhizoctonia</taxon>
    </lineage>
</organism>
<sequence length="759" mass="83137">MEILPRGSQRGEARAHWVALLIWERALHRGHSIRPRLGSDSHTCFRRVLFDRIRDDRVPASRGDRGQGGLASGQTGQKRVSGGGGGMSDMSGEAGLELCFLPRSIMEPETSVPASPPASQGQSQSQEDEETPVRRESKRLRDKAPVLVNLPAHPPREGSSAPLHFSTKHYPASAHGERRQQHTHFPRLPPDHAPGPLPDGASASFSYRGPPQPPIPGAAPPVPPPPGGTPLVLDRERPPPPPEFEYSGASQQAVLANMLSQRIDQVDQLRTQLAHAEARIASLSARSNPSAALAQAESRAEQAEARLAAIKEAWRGVESYLDMLARREAEARAAFVRTLGTGEIGVPPSVPMFGAPTSPYLPVRPPVPPNVPARATTFPALPPAPVPGGSSVIWRHESGRRRPAEDADEAPNKRPRGDKRGRDREREREVRKEKARFSDSPSPPPAKKDKESDLSPPIASITDKDADADADGDADEEVDQIVDDVEMAAPNAKKTPPEGEKEKDAEGAETDTDLSVDEELLKLSSKSKKPKREREYSEVDREFARTDYSGHYPHPDYARYHPGGWYGEYYHPDEYREPIPRGYAPAPPRAEFAQRNGSAPNTSAPWYAHLKQGAQATNTQGQRTCRQCGLPGRYKDGKCVEKWGPGPEGPGTVCDRCRKKMKRVERRGTADASVLAQALAHAPHSQSQPTQSTVMSQTQLGTQYSPQRWQNGARYENGNGNGRENGEKRFEGPKEYRREASVEKKKESEGEKDAEGEVA</sequence>
<reference evidence="3" key="1">
    <citation type="submission" date="2021-01" db="EMBL/GenBank/DDBJ databases">
        <authorList>
            <person name="Kaushik A."/>
        </authorList>
    </citation>
    <scope>NUCLEOTIDE SEQUENCE</scope>
    <source>
        <strain evidence="3">AG6-10EEA</strain>
    </source>
</reference>
<dbReference type="EMBL" id="CAJMXA010003556">
    <property type="protein sequence ID" value="CAE6502733.1"/>
    <property type="molecule type" value="Genomic_DNA"/>
</dbReference>
<feature type="compositionally biased region" description="Basic and acidic residues" evidence="2">
    <location>
        <begin position="394"/>
        <end position="405"/>
    </location>
</feature>
<feature type="compositionally biased region" description="Polar residues" evidence="2">
    <location>
        <begin position="614"/>
        <end position="624"/>
    </location>
</feature>
<feature type="region of interest" description="Disordered" evidence="2">
    <location>
        <begin position="378"/>
        <end position="540"/>
    </location>
</feature>
<proteinExistence type="predicted"/>
<feature type="compositionally biased region" description="Basic and acidic residues" evidence="2">
    <location>
        <begin position="724"/>
        <end position="759"/>
    </location>
</feature>
<accession>A0A8H3HEZ1</accession>
<comment type="caution">
    <text evidence="3">The sequence shown here is derived from an EMBL/GenBank/DDBJ whole genome shotgun (WGS) entry which is preliminary data.</text>
</comment>